<feature type="domain" description="RdRp catalytic" evidence="10">
    <location>
        <begin position="338"/>
        <end position="488"/>
    </location>
</feature>
<evidence type="ECO:0000256" key="5">
    <source>
        <dbReference type="ARBA" id="ARBA00022741"/>
    </source>
</evidence>
<dbReference type="EC" id="2.7.7.48" evidence="1"/>
<feature type="binding site" evidence="9">
    <location>
        <position position="457"/>
    </location>
    <ligand>
        <name>Mg(2+)</name>
        <dbReference type="ChEBI" id="CHEBI:18420"/>
        <label>2</label>
    </ligand>
</feature>
<keyword evidence="4" id="KW-0548">Nucleotidyltransferase</keyword>
<sequence length="654" mass="74076">MISQEAEVFLGMFQSLQKDWLESYPSDTLEVERDYQRLSLAVLTRGLPTVLLDLPNLGKHFDRCLSDGAYVSSGLPLAKIRWKSSPIPRFLSGLMLRVFERDSGCLRHDVDVNAVLFLRQFYFFAKGYEYACTPDRTKAAVQEFYDVERELRSPTLNWAGDSIDLTDVRRLSFGDRPVFEDPTGDSRFESLQCSVDSPFLRTLEFVGDIVASSFGKFDSCEWSTKHGPGAVSDLGGKASKYCFPTWPIKLDTVFPFSHHAFLNYADWAENHDQPCSEQEATSKLLTVPKTFKGPRLIASEPVAHQWCQQALLRYFLHGIEHSALRHSISLRDQEPSRRMVLDASLDREYATIDLSAASDRVSCWIIERFFRANKSLLEALFASRTRYIRNGTKAKVDAPEKLLLKKFSTMGSACTFPVQSIVFSAICIATIIREENWCLTARNVRRAARAVRVFGDDIIIPTAHFDAVSRNLGYIGLKVNDAKSFAKGNFRESCGMDAWGGFDVTPGHLNRIPDRLSPASFRSVVDASNNFFRKGFWHTASFLSSTLPRWFQKELPKVSTGCGVFGLESYCGGDISSLRRRVNADLQREEVRVPRLKSRAIRAEQTGRHDLFQYFTESPGPDKWGVIAPWEPGRVRESSVYLTLGWEPISIFNR</sequence>
<evidence type="ECO:0000256" key="3">
    <source>
        <dbReference type="ARBA" id="ARBA00022679"/>
    </source>
</evidence>
<accession>A0A514DBT8</accession>
<evidence type="ECO:0000256" key="2">
    <source>
        <dbReference type="ARBA" id="ARBA00022484"/>
    </source>
</evidence>
<dbReference type="GO" id="GO:0003968">
    <property type="term" value="F:RNA-directed RNA polymerase activity"/>
    <property type="evidence" value="ECO:0007669"/>
    <property type="project" value="UniProtKB-KW"/>
</dbReference>
<protein>
    <recommendedName>
        <fullName evidence="1">RNA-directed RNA polymerase</fullName>
        <ecNumber evidence="1">2.7.7.48</ecNumber>
    </recommendedName>
    <alternativeName>
        <fullName evidence="7">RNA replicase beta chain</fullName>
    </alternativeName>
</protein>
<gene>
    <name evidence="11" type="ORF">H3Bulk40551_000001</name>
</gene>
<dbReference type="EMBL" id="MN035981">
    <property type="protein sequence ID" value="QDH91066.1"/>
    <property type="molecule type" value="Genomic_RNA"/>
</dbReference>
<keyword evidence="9" id="KW-0479">Metal-binding</keyword>
<dbReference type="Pfam" id="PF03431">
    <property type="entry name" value="RNA_replicase_B"/>
    <property type="match status" value="1"/>
</dbReference>
<dbReference type="GO" id="GO:0039694">
    <property type="term" value="P:viral RNA genome replication"/>
    <property type="evidence" value="ECO:0007669"/>
    <property type="project" value="InterPro"/>
</dbReference>
<dbReference type="InterPro" id="IPR007096">
    <property type="entry name" value="RNA-dir_Rpol_cat_phage"/>
</dbReference>
<dbReference type="InterPro" id="IPR005093">
    <property type="entry name" value="RNArep_beta"/>
</dbReference>
<proteinExistence type="predicted"/>
<comment type="cofactor">
    <cofactor evidence="9">
        <name>Mg(2+)</name>
        <dbReference type="ChEBI" id="CHEBI:18420"/>
    </cofactor>
    <text evidence="9">Binds 2 Mg(2+) per subunit.</text>
</comment>
<dbReference type="GO" id="GO:0000166">
    <property type="term" value="F:nucleotide binding"/>
    <property type="evidence" value="ECO:0007669"/>
    <property type="project" value="UniProtKB-KW"/>
</dbReference>
<dbReference type="GO" id="GO:0046872">
    <property type="term" value="F:metal ion binding"/>
    <property type="evidence" value="ECO:0007669"/>
    <property type="project" value="UniProtKB-KW"/>
</dbReference>
<comment type="catalytic activity">
    <reaction evidence="8">
        <text>RNA(n) + a ribonucleoside 5'-triphosphate = RNA(n+1) + diphosphate</text>
        <dbReference type="Rhea" id="RHEA:21248"/>
        <dbReference type="Rhea" id="RHEA-COMP:14527"/>
        <dbReference type="Rhea" id="RHEA-COMP:17342"/>
        <dbReference type="ChEBI" id="CHEBI:33019"/>
        <dbReference type="ChEBI" id="CHEBI:61557"/>
        <dbReference type="ChEBI" id="CHEBI:140395"/>
        <dbReference type="EC" id="2.7.7.48"/>
    </reaction>
</comment>
<keyword evidence="9" id="KW-0460">Magnesium</keyword>
<keyword evidence="2 11" id="KW-0696">RNA-directed RNA polymerase</keyword>
<reference evidence="11" key="1">
    <citation type="submission" date="2019-05" db="EMBL/GenBank/DDBJ databases">
        <title>Metatranscriptomic reconstruction reveals RNA viruses with the potential to shape carbon cycling in soil.</title>
        <authorList>
            <person name="Starr E.P."/>
            <person name="Nuccio E."/>
            <person name="Pett-Ridge J."/>
            <person name="Banfield J.F."/>
            <person name="Firestone M.K."/>
        </authorList>
    </citation>
    <scope>NUCLEOTIDE SEQUENCE</scope>
    <source>
        <strain evidence="11">H3_Bulk_40_scaffold_551</strain>
    </source>
</reference>
<organism evidence="11">
    <name type="scientific">Leviviridae sp</name>
    <dbReference type="NCBI Taxonomy" id="2027243"/>
    <lineage>
        <taxon>Viruses</taxon>
        <taxon>Riboviria</taxon>
        <taxon>Orthornavirae</taxon>
        <taxon>Lenarviricota</taxon>
        <taxon>Leviviricetes</taxon>
        <taxon>Norzivirales</taxon>
        <taxon>Fiersviridae</taxon>
    </lineage>
</organism>
<keyword evidence="3" id="KW-0808">Transferase</keyword>
<evidence type="ECO:0000256" key="6">
    <source>
        <dbReference type="ARBA" id="ARBA00022953"/>
    </source>
</evidence>
<name>A0A514DBT8_9VIRU</name>
<evidence type="ECO:0000256" key="8">
    <source>
        <dbReference type="ARBA" id="ARBA00048744"/>
    </source>
</evidence>
<keyword evidence="6" id="KW-0693">Viral RNA replication</keyword>
<evidence type="ECO:0000259" key="10">
    <source>
        <dbReference type="PROSITE" id="PS50522"/>
    </source>
</evidence>
<keyword evidence="5" id="KW-0547">Nucleotide-binding</keyword>
<evidence type="ECO:0000256" key="4">
    <source>
        <dbReference type="ARBA" id="ARBA00022695"/>
    </source>
</evidence>
<evidence type="ECO:0000256" key="9">
    <source>
        <dbReference type="PIRSR" id="PIRSR605093-1"/>
    </source>
</evidence>
<dbReference type="PROSITE" id="PS50522">
    <property type="entry name" value="RDRP_PHAGE"/>
    <property type="match status" value="1"/>
</dbReference>
<evidence type="ECO:0000256" key="7">
    <source>
        <dbReference type="ARBA" id="ARBA00030248"/>
    </source>
</evidence>
<feature type="binding site" evidence="9">
    <location>
        <position position="456"/>
    </location>
    <ligand>
        <name>Mg(2+)</name>
        <dbReference type="ChEBI" id="CHEBI:18420"/>
        <label>2</label>
    </ligand>
</feature>
<feature type="binding site" evidence="9">
    <location>
        <position position="353"/>
    </location>
    <ligand>
        <name>Mg(2+)</name>
        <dbReference type="ChEBI" id="CHEBI:18420"/>
        <label>2</label>
    </ligand>
</feature>
<evidence type="ECO:0000256" key="1">
    <source>
        <dbReference type="ARBA" id="ARBA00012494"/>
    </source>
</evidence>
<evidence type="ECO:0000313" key="11">
    <source>
        <dbReference type="EMBL" id="QDH91066.1"/>
    </source>
</evidence>
<dbReference type="InterPro" id="IPR043502">
    <property type="entry name" value="DNA/RNA_pol_sf"/>
</dbReference>
<dbReference type="SUPFAM" id="SSF56672">
    <property type="entry name" value="DNA/RNA polymerases"/>
    <property type="match status" value="1"/>
</dbReference>